<accession>A0A0F8ZLM3</accession>
<comment type="caution">
    <text evidence="1">The sequence shown here is derived from an EMBL/GenBank/DDBJ whole genome shotgun (WGS) entry which is preliminary data.</text>
</comment>
<dbReference type="AlphaFoldDB" id="A0A0F8ZLM3"/>
<protein>
    <submittedName>
        <fullName evidence="1">Uncharacterized protein</fullName>
    </submittedName>
</protein>
<sequence>MDDFSEAILMDPNLLIVSRTQVEWPVLR</sequence>
<name>A0A0F8ZLM3_9ZZZZ</name>
<gene>
    <name evidence="1" type="ORF">LCGC14_2758580</name>
</gene>
<organism evidence="1">
    <name type="scientific">marine sediment metagenome</name>
    <dbReference type="NCBI Taxonomy" id="412755"/>
    <lineage>
        <taxon>unclassified sequences</taxon>
        <taxon>metagenomes</taxon>
        <taxon>ecological metagenomes</taxon>
    </lineage>
</organism>
<evidence type="ECO:0000313" key="1">
    <source>
        <dbReference type="EMBL" id="KKK86900.1"/>
    </source>
</evidence>
<dbReference type="EMBL" id="LAZR01050646">
    <property type="protein sequence ID" value="KKK86900.1"/>
    <property type="molecule type" value="Genomic_DNA"/>
</dbReference>
<proteinExistence type="predicted"/>
<feature type="non-terminal residue" evidence="1">
    <location>
        <position position="28"/>
    </location>
</feature>
<reference evidence="1" key="1">
    <citation type="journal article" date="2015" name="Nature">
        <title>Complex archaea that bridge the gap between prokaryotes and eukaryotes.</title>
        <authorList>
            <person name="Spang A."/>
            <person name="Saw J.H."/>
            <person name="Jorgensen S.L."/>
            <person name="Zaremba-Niedzwiedzka K."/>
            <person name="Martijn J."/>
            <person name="Lind A.E."/>
            <person name="van Eijk R."/>
            <person name="Schleper C."/>
            <person name="Guy L."/>
            <person name="Ettema T.J."/>
        </authorList>
    </citation>
    <scope>NUCLEOTIDE SEQUENCE</scope>
</reference>